<dbReference type="WBParaSite" id="maker-unitig_22171-snap-gene-0.2-mRNA-1">
    <property type="protein sequence ID" value="maker-unitig_22171-snap-gene-0.2-mRNA-1"/>
    <property type="gene ID" value="maker-unitig_22171-snap-gene-0.2"/>
</dbReference>
<proteinExistence type="predicted"/>
<reference evidence="2" key="1">
    <citation type="submission" date="2016-11" db="UniProtKB">
        <authorList>
            <consortium name="WormBaseParasite"/>
        </authorList>
    </citation>
    <scope>IDENTIFICATION</scope>
</reference>
<evidence type="ECO:0000313" key="1">
    <source>
        <dbReference type="Proteomes" id="UP000095280"/>
    </source>
</evidence>
<protein>
    <submittedName>
        <fullName evidence="2">DUF3453 domain-containing protein</fullName>
    </submittedName>
</protein>
<sequence>SVSDIINQLESRDSTNRRDALAALIACLDAAEPPEPLPQPLSQLEIRRICDIFTRLFTETNGRLARSCSWRRWRGTTPICTTGCMCCSRRLLTALATECLASQAARVQAASDAVMSAFPADLLLRQLLHSLIDHSQPALPGLQAHSLRLLLQLLPRLEPGALRPAPDTRLAVSRLALMARDEPAARRLLTGLARLNPAAMAALARAMPEGLRARLAEAARDCLLRC</sequence>
<keyword evidence="1" id="KW-1185">Reference proteome</keyword>
<dbReference type="AlphaFoldDB" id="A0A1I8F7I2"/>
<organism evidence="1 2">
    <name type="scientific">Macrostomum lignano</name>
    <dbReference type="NCBI Taxonomy" id="282301"/>
    <lineage>
        <taxon>Eukaryota</taxon>
        <taxon>Metazoa</taxon>
        <taxon>Spiralia</taxon>
        <taxon>Lophotrochozoa</taxon>
        <taxon>Platyhelminthes</taxon>
        <taxon>Rhabditophora</taxon>
        <taxon>Macrostomorpha</taxon>
        <taxon>Macrostomida</taxon>
        <taxon>Macrostomidae</taxon>
        <taxon>Macrostomum</taxon>
    </lineage>
</organism>
<dbReference type="InterPro" id="IPR011989">
    <property type="entry name" value="ARM-like"/>
</dbReference>
<accession>A0A1I8F7I2</accession>
<evidence type="ECO:0000313" key="2">
    <source>
        <dbReference type="WBParaSite" id="maker-unitig_22171-snap-gene-0.2-mRNA-1"/>
    </source>
</evidence>
<dbReference type="Proteomes" id="UP000095280">
    <property type="component" value="Unplaced"/>
</dbReference>
<name>A0A1I8F7I2_9PLAT</name>
<dbReference type="Gene3D" id="1.25.10.10">
    <property type="entry name" value="Leucine-rich Repeat Variant"/>
    <property type="match status" value="2"/>
</dbReference>